<dbReference type="InterPro" id="IPR054460">
    <property type="entry name" value="DUF5018-rel"/>
</dbReference>
<feature type="domain" description="DUF5018" evidence="2">
    <location>
        <begin position="41"/>
        <end position="148"/>
    </location>
</feature>
<keyword evidence="1" id="KW-0732">Signal</keyword>
<evidence type="ECO:0000313" key="3">
    <source>
        <dbReference type="EMBL" id="TYK34632.1"/>
    </source>
</evidence>
<organism evidence="3 4">
    <name type="scientific">Bacteroides pyogenes</name>
    <dbReference type="NCBI Taxonomy" id="310300"/>
    <lineage>
        <taxon>Bacteria</taxon>
        <taxon>Pseudomonadati</taxon>
        <taxon>Bacteroidota</taxon>
        <taxon>Bacteroidia</taxon>
        <taxon>Bacteroidales</taxon>
        <taxon>Bacteroidaceae</taxon>
        <taxon>Bacteroides</taxon>
    </lineage>
</organism>
<dbReference type="EMBL" id="VKLW01000006">
    <property type="protein sequence ID" value="TYK34632.1"/>
    <property type="molecule type" value="Genomic_DNA"/>
</dbReference>
<dbReference type="RefSeq" id="WP_148730269.1">
    <property type="nucleotide sequence ID" value="NZ_CP197398.1"/>
</dbReference>
<name>A0A5D3EYL6_9BACE</name>
<accession>A0A5D3EYL6</accession>
<dbReference type="Proteomes" id="UP000324383">
    <property type="component" value="Unassembled WGS sequence"/>
</dbReference>
<dbReference type="Gene3D" id="2.60.40.4120">
    <property type="match status" value="1"/>
</dbReference>
<keyword evidence="4" id="KW-1185">Reference proteome</keyword>
<feature type="signal peptide" evidence="1">
    <location>
        <begin position="1"/>
        <end position="21"/>
    </location>
</feature>
<sequence>MKKLVNTLFLLCAVISLSSCLKSGLEDLPEYEDAEILSVHRVEYRFISQDVSNASGQPIVKFATLTHRGTVNKEEGTVAIKVTVPNSFPKAELPNLDASKLVVSLNLSSAARIVALEGSAQLGTPADWTKENRYVVTAANGTKKEWKVSLVLDK</sequence>
<dbReference type="AlphaFoldDB" id="A0A5D3EYL6"/>
<evidence type="ECO:0000313" key="4">
    <source>
        <dbReference type="Proteomes" id="UP000324383"/>
    </source>
</evidence>
<gene>
    <name evidence="3" type="ORF">FNJ60_03855</name>
</gene>
<protein>
    <recommendedName>
        <fullName evidence="2">DUF5018 domain-containing protein</fullName>
    </recommendedName>
</protein>
<feature type="chain" id="PRO_5030116373" description="DUF5018 domain-containing protein" evidence="1">
    <location>
        <begin position="22"/>
        <end position="154"/>
    </location>
</feature>
<evidence type="ECO:0000256" key="1">
    <source>
        <dbReference type="SAM" id="SignalP"/>
    </source>
</evidence>
<dbReference type="Pfam" id="PF22243">
    <property type="entry name" value="DUF5018-rel"/>
    <property type="match status" value="1"/>
</dbReference>
<evidence type="ECO:0000259" key="2">
    <source>
        <dbReference type="Pfam" id="PF22243"/>
    </source>
</evidence>
<proteinExistence type="predicted"/>
<comment type="caution">
    <text evidence="3">The sequence shown here is derived from an EMBL/GenBank/DDBJ whole genome shotgun (WGS) entry which is preliminary data.</text>
</comment>
<dbReference type="PROSITE" id="PS51257">
    <property type="entry name" value="PROKAR_LIPOPROTEIN"/>
    <property type="match status" value="1"/>
</dbReference>
<reference evidence="3 4" key="1">
    <citation type="submission" date="2019-07" db="EMBL/GenBank/DDBJ databases">
        <title>Draft Genome Sequences of Bacteroides pyogenes Strains Isolated from the Uterus Holstein Dairy Cows with Metritis.</title>
        <authorList>
            <person name="Cunha F."/>
            <person name="Galvao K.N."/>
            <person name="Jeon S.J."/>
            <person name="Jeong K.C."/>
        </authorList>
    </citation>
    <scope>NUCLEOTIDE SEQUENCE [LARGE SCALE GENOMIC DNA]</scope>
    <source>
        <strain evidence="3 4">KG-31</strain>
    </source>
</reference>